<feature type="transmembrane region" description="Helical" evidence="13">
    <location>
        <begin position="47"/>
        <end position="68"/>
    </location>
</feature>
<evidence type="ECO:0000313" key="15">
    <source>
        <dbReference type="EMBL" id="CAG5122819.1"/>
    </source>
</evidence>
<dbReference type="OrthoDB" id="427456at2759"/>
<comment type="caution">
    <text evidence="15">The sequence shown here is derived from an EMBL/GenBank/DDBJ whole genome shotgun (WGS) entry which is preliminary data.</text>
</comment>
<evidence type="ECO:0000256" key="13">
    <source>
        <dbReference type="SAM" id="Phobius"/>
    </source>
</evidence>
<evidence type="ECO:0000256" key="7">
    <source>
        <dbReference type="ARBA" id="ARBA00022989"/>
    </source>
</evidence>
<dbReference type="Pfam" id="PF00520">
    <property type="entry name" value="Ion_trans"/>
    <property type="match status" value="1"/>
</dbReference>
<dbReference type="Gene3D" id="1.20.120.350">
    <property type="entry name" value="Voltage-gated potassium channels. Chain C"/>
    <property type="match status" value="1"/>
</dbReference>
<dbReference type="PANTHER" id="PTHR46480">
    <property type="entry name" value="F20B24.22"/>
    <property type="match status" value="1"/>
</dbReference>
<dbReference type="InterPro" id="IPR005821">
    <property type="entry name" value="Ion_trans_dom"/>
</dbReference>
<evidence type="ECO:0000313" key="16">
    <source>
        <dbReference type="Proteomes" id="UP000678393"/>
    </source>
</evidence>
<keyword evidence="5 13" id="KW-0812">Transmembrane</keyword>
<name>A0A8S3Z1D8_9EUPU</name>
<evidence type="ECO:0000256" key="10">
    <source>
        <dbReference type="ARBA" id="ARBA00023136"/>
    </source>
</evidence>
<evidence type="ECO:0000256" key="8">
    <source>
        <dbReference type="ARBA" id="ARBA00023054"/>
    </source>
</evidence>
<keyword evidence="10 13" id="KW-0472">Membrane</keyword>
<reference evidence="15" key="1">
    <citation type="submission" date="2021-04" db="EMBL/GenBank/DDBJ databases">
        <authorList>
            <consortium name="Molecular Ecology Group"/>
        </authorList>
    </citation>
    <scope>NUCLEOTIDE SEQUENCE</scope>
</reference>
<protein>
    <recommendedName>
        <fullName evidence="2">Voltage-gated hydrogen channel 1</fullName>
    </recommendedName>
    <alternativeName>
        <fullName evidence="12">Hydrogen voltage-gated channel 1</fullName>
    </alternativeName>
</protein>
<evidence type="ECO:0000256" key="1">
    <source>
        <dbReference type="ARBA" id="ARBA00004651"/>
    </source>
</evidence>
<organism evidence="15 16">
    <name type="scientific">Candidula unifasciata</name>
    <dbReference type="NCBI Taxonomy" id="100452"/>
    <lineage>
        <taxon>Eukaryota</taxon>
        <taxon>Metazoa</taxon>
        <taxon>Spiralia</taxon>
        <taxon>Lophotrochozoa</taxon>
        <taxon>Mollusca</taxon>
        <taxon>Gastropoda</taxon>
        <taxon>Heterobranchia</taxon>
        <taxon>Euthyneura</taxon>
        <taxon>Panpulmonata</taxon>
        <taxon>Eupulmonata</taxon>
        <taxon>Stylommatophora</taxon>
        <taxon>Helicina</taxon>
        <taxon>Helicoidea</taxon>
        <taxon>Geomitridae</taxon>
        <taxon>Candidula</taxon>
    </lineage>
</organism>
<dbReference type="PANTHER" id="PTHR46480:SF1">
    <property type="entry name" value="VOLTAGE-GATED HYDROGEN CHANNEL 1"/>
    <property type="match status" value="1"/>
</dbReference>
<evidence type="ECO:0000259" key="14">
    <source>
        <dbReference type="Pfam" id="PF00520"/>
    </source>
</evidence>
<accession>A0A8S3Z1D8</accession>
<keyword evidence="9" id="KW-0406">Ion transport</keyword>
<dbReference type="Proteomes" id="UP000678393">
    <property type="component" value="Unassembled WGS sequence"/>
</dbReference>
<evidence type="ECO:0000256" key="12">
    <source>
        <dbReference type="ARBA" id="ARBA00031989"/>
    </source>
</evidence>
<dbReference type="EMBL" id="CAJHNH020001372">
    <property type="protein sequence ID" value="CAG5122819.1"/>
    <property type="molecule type" value="Genomic_DNA"/>
</dbReference>
<evidence type="ECO:0000256" key="3">
    <source>
        <dbReference type="ARBA" id="ARBA00022448"/>
    </source>
</evidence>
<feature type="transmembrane region" description="Helical" evidence="13">
    <location>
        <begin position="119"/>
        <end position="139"/>
    </location>
</feature>
<evidence type="ECO:0000256" key="4">
    <source>
        <dbReference type="ARBA" id="ARBA00022475"/>
    </source>
</evidence>
<dbReference type="GO" id="GO:0034702">
    <property type="term" value="C:monoatomic ion channel complex"/>
    <property type="evidence" value="ECO:0007669"/>
    <property type="project" value="UniProtKB-KW"/>
</dbReference>
<dbReference type="GO" id="GO:0005886">
    <property type="term" value="C:plasma membrane"/>
    <property type="evidence" value="ECO:0007669"/>
    <property type="project" value="UniProtKB-SubCell"/>
</dbReference>
<keyword evidence="7 13" id="KW-1133">Transmembrane helix</keyword>
<proteinExistence type="predicted"/>
<dbReference type="GO" id="GO:0030171">
    <property type="term" value="F:voltage-gated proton channel activity"/>
    <property type="evidence" value="ECO:0007669"/>
    <property type="project" value="InterPro"/>
</dbReference>
<evidence type="ECO:0000256" key="6">
    <source>
        <dbReference type="ARBA" id="ARBA00022882"/>
    </source>
</evidence>
<keyword evidence="16" id="KW-1185">Reference proteome</keyword>
<dbReference type="AlphaFoldDB" id="A0A8S3Z1D8"/>
<dbReference type="SUPFAM" id="SSF81324">
    <property type="entry name" value="Voltage-gated potassium channels"/>
    <property type="match status" value="1"/>
</dbReference>
<feature type="transmembrane region" description="Helical" evidence="13">
    <location>
        <begin position="88"/>
        <end position="107"/>
    </location>
</feature>
<evidence type="ECO:0000256" key="5">
    <source>
        <dbReference type="ARBA" id="ARBA00022692"/>
    </source>
</evidence>
<feature type="transmembrane region" description="Helical" evidence="13">
    <location>
        <begin position="151"/>
        <end position="169"/>
    </location>
</feature>
<dbReference type="InterPro" id="IPR031846">
    <property type="entry name" value="Hvcn1"/>
</dbReference>
<evidence type="ECO:0000256" key="11">
    <source>
        <dbReference type="ARBA" id="ARBA00023303"/>
    </source>
</evidence>
<dbReference type="InterPro" id="IPR027359">
    <property type="entry name" value="Volt_channel_dom_sf"/>
</dbReference>
<keyword evidence="8" id="KW-0175">Coiled coil</keyword>
<keyword evidence="3" id="KW-0813">Transport</keyword>
<keyword evidence="6" id="KW-0851">Voltage-gated channel</keyword>
<gene>
    <name evidence="15" type="ORF">CUNI_LOCUS8377</name>
</gene>
<feature type="domain" description="Ion transport" evidence="14">
    <location>
        <begin position="48"/>
        <end position="163"/>
    </location>
</feature>
<keyword evidence="11" id="KW-0407">Ion channel</keyword>
<comment type="subcellular location">
    <subcellularLocation>
        <location evidence="1">Cell membrane</location>
        <topology evidence="1">Multi-pass membrane protein</topology>
    </subcellularLocation>
</comment>
<keyword evidence="4" id="KW-1003">Cell membrane</keyword>
<evidence type="ECO:0000256" key="2">
    <source>
        <dbReference type="ARBA" id="ARBA00015897"/>
    </source>
</evidence>
<sequence>MQKLHSLHHGFHQLIASEEFTSVMDNELDEDETFREKLSQFLNSKGTLFLISVLIILDCVVVVLILMLELEVLYVGKGYQFLHSLLHHMSLSILAIFAIEILFRIYARGLYFFKSVLEVTDALVIYISLIMDVVFTFYGSNTLSAGVKVVIVLRFWRITRIINGIIAVVRTNARQSIRRERRASLNYCRKLEKYKQLSIEQNEEIQILQRILLENNIFFHPVIIKFHTT</sequence>
<evidence type="ECO:0000256" key="9">
    <source>
        <dbReference type="ARBA" id="ARBA00023065"/>
    </source>
</evidence>